<name>A0A0D0AAL0_9AGAM</name>
<keyword evidence="1" id="KW-0812">Transmembrane</keyword>
<keyword evidence="3" id="KW-1185">Reference proteome</keyword>
<protein>
    <submittedName>
        <fullName evidence="2">Uncharacterized protein</fullName>
    </submittedName>
</protein>
<organism evidence="2 3">
    <name type="scientific">Suillus luteus UH-Slu-Lm8-n1</name>
    <dbReference type="NCBI Taxonomy" id="930992"/>
    <lineage>
        <taxon>Eukaryota</taxon>
        <taxon>Fungi</taxon>
        <taxon>Dikarya</taxon>
        <taxon>Basidiomycota</taxon>
        <taxon>Agaricomycotina</taxon>
        <taxon>Agaricomycetes</taxon>
        <taxon>Agaricomycetidae</taxon>
        <taxon>Boletales</taxon>
        <taxon>Suillineae</taxon>
        <taxon>Suillaceae</taxon>
        <taxon>Suillus</taxon>
    </lineage>
</organism>
<keyword evidence="1" id="KW-1133">Transmembrane helix</keyword>
<feature type="transmembrane region" description="Helical" evidence="1">
    <location>
        <begin position="32"/>
        <end position="54"/>
    </location>
</feature>
<accession>A0A0D0AAL0</accession>
<evidence type="ECO:0000313" key="2">
    <source>
        <dbReference type="EMBL" id="KIK35139.1"/>
    </source>
</evidence>
<dbReference type="EMBL" id="KN835658">
    <property type="protein sequence ID" value="KIK35139.1"/>
    <property type="molecule type" value="Genomic_DNA"/>
</dbReference>
<evidence type="ECO:0000313" key="3">
    <source>
        <dbReference type="Proteomes" id="UP000054485"/>
    </source>
</evidence>
<evidence type="ECO:0000256" key="1">
    <source>
        <dbReference type="SAM" id="Phobius"/>
    </source>
</evidence>
<dbReference type="Proteomes" id="UP000054485">
    <property type="component" value="Unassembled WGS sequence"/>
</dbReference>
<dbReference type="HOGENOM" id="CLU_2401141_0_0_1"/>
<dbReference type="AlphaFoldDB" id="A0A0D0AAL0"/>
<proteinExistence type="predicted"/>
<reference evidence="3" key="2">
    <citation type="submission" date="2015-01" db="EMBL/GenBank/DDBJ databases">
        <title>Evolutionary Origins and Diversification of the Mycorrhizal Mutualists.</title>
        <authorList>
            <consortium name="DOE Joint Genome Institute"/>
            <consortium name="Mycorrhizal Genomics Consortium"/>
            <person name="Kohler A."/>
            <person name="Kuo A."/>
            <person name="Nagy L.G."/>
            <person name="Floudas D."/>
            <person name="Copeland A."/>
            <person name="Barry K.W."/>
            <person name="Cichocki N."/>
            <person name="Veneault-Fourrey C."/>
            <person name="LaButti K."/>
            <person name="Lindquist E.A."/>
            <person name="Lipzen A."/>
            <person name="Lundell T."/>
            <person name="Morin E."/>
            <person name="Murat C."/>
            <person name="Riley R."/>
            <person name="Ohm R."/>
            <person name="Sun H."/>
            <person name="Tunlid A."/>
            <person name="Henrissat B."/>
            <person name="Grigoriev I.V."/>
            <person name="Hibbett D.S."/>
            <person name="Martin F."/>
        </authorList>
    </citation>
    <scope>NUCLEOTIDE SEQUENCE [LARGE SCALE GENOMIC DNA]</scope>
    <source>
        <strain evidence="3">UH-Slu-Lm8-n1</strain>
    </source>
</reference>
<reference evidence="2 3" key="1">
    <citation type="submission" date="2014-04" db="EMBL/GenBank/DDBJ databases">
        <authorList>
            <consortium name="DOE Joint Genome Institute"/>
            <person name="Kuo A."/>
            <person name="Ruytinx J."/>
            <person name="Rineau F."/>
            <person name="Colpaert J."/>
            <person name="Kohler A."/>
            <person name="Nagy L.G."/>
            <person name="Floudas D."/>
            <person name="Copeland A."/>
            <person name="Barry K.W."/>
            <person name="Cichocki N."/>
            <person name="Veneault-Fourrey C."/>
            <person name="LaButti K."/>
            <person name="Lindquist E.A."/>
            <person name="Lipzen A."/>
            <person name="Lundell T."/>
            <person name="Morin E."/>
            <person name="Murat C."/>
            <person name="Sun H."/>
            <person name="Tunlid A."/>
            <person name="Henrissat B."/>
            <person name="Grigoriev I.V."/>
            <person name="Hibbett D.S."/>
            <person name="Martin F."/>
            <person name="Nordberg H.P."/>
            <person name="Cantor M.N."/>
            <person name="Hua S.X."/>
        </authorList>
    </citation>
    <scope>NUCLEOTIDE SEQUENCE [LARGE SCALE GENOMIC DNA]</scope>
    <source>
        <strain evidence="2 3">UH-Slu-Lm8-n1</strain>
    </source>
</reference>
<dbReference type="InParanoid" id="A0A0D0AAL0"/>
<gene>
    <name evidence="2" type="ORF">CY34DRAFT_17220</name>
</gene>
<keyword evidence="1" id="KW-0472">Membrane</keyword>
<sequence>MFARSSFAAVASFRISYLSPKLPNGDSTGAELYYGISLFFSLLQMFLLGPRLVLSVREHGAKLVADSDEMTTIAFEQALVSTCDSVYYGKFAS</sequence>